<protein>
    <recommendedName>
        <fullName evidence="2">Amine oxidase domain-containing protein</fullName>
    </recommendedName>
</protein>
<name>A0A084QKI2_STAC4</name>
<dbReference type="Pfam" id="PF01593">
    <property type="entry name" value="Amino_oxidase"/>
    <property type="match status" value="1"/>
</dbReference>
<dbReference type="InParanoid" id="A0A084QKI2"/>
<dbReference type="PANTHER" id="PTHR10742">
    <property type="entry name" value="FLAVIN MONOAMINE OXIDASE"/>
    <property type="match status" value="1"/>
</dbReference>
<dbReference type="PANTHER" id="PTHR10742:SF382">
    <property type="entry name" value="AMINE OXIDASE DOMAIN-CONTAINING PROTEIN"/>
    <property type="match status" value="1"/>
</dbReference>
<feature type="domain" description="Amine oxidase" evidence="2">
    <location>
        <begin position="175"/>
        <end position="650"/>
    </location>
</feature>
<evidence type="ECO:0000313" key="4">
    <source>
        <dbReference type="Proteomes" id="UP000028524"/>
    </source>
</evidence>
<sequence>MAKSILALAFWAASALAAAGPMPIHLETRGDLTSHLANIHLTHTEVVEGDIHFTYGSCQSTSEDDIDHTIAYFPVEGASRLVWIIPRGADNDGCISAWRNDGLLVGRSEPQKLHRVKRRAPQKRSSTCIPMTNETGIDTLGAWFDGVELLTNQQPGPVHVDAAKRKDIAIVGAGMSGLMTYLVLSQAGFTNLSLIEASERLGGRVRTVYLTGGPFDYSYQEMGPMRFPYTYNDPLTNRTFPVNDHRLVFDLADELNRINDNDANYSVDFINWVQRNPNGLYYFNEQRLSTGLPPTVGQVQANSSLANPNVLDPETLALNEELLANLPGPDFFVDMAQNMFRAHREFIDSGAGGLPGDQWSEFAFMVNYLQGSLNSTDMIGGASSSFWGRLYEGFFFSSATWRTIDGGLSRLPSAFYPFVEEDLTLGRKIERVRYADKRVTLQWRDGDEYEGSTHDYAVIAVPFSILRQWRLPRLPATMANAIGRYRFEQACKVALEFSERFWEHYDNPIIGGCGTQTDIPGVGSVCYPSYNINGTGPATLLASYIFGDTAVSFASLSEEDHVQLILDAMVEIHGEFTRALYTGKYSRVCWSEDPYAAMAFGGPSVGQHELYMPEYFKTHSNMIFVGEHTSVTQSWISSALDSGIRGAVQLMLELGLVDEAQEAVRKWMARWIDV</sequence>
<dbReference type="AlphaFoldDB" id="A0A084QKI2"/>
<organism evidence="3 4">
    <name type="scientific">Stachybotrys chlorohalonatus (strain IBT 40285)</name>
    <dbReference type="NCBI Taxonomy" id="1283841"/>
    <lineage>
        <taxon>Eukaryota</taxon>
        <taxon>Fungi</taxon>
        <taxon>Dikarya</taxon>
        <taxon>Ascomycota</taxon>
        <taxon>Pezizomycotina</taxon>
        <taxon>Sordariomycetes</taxon>
        <taxon>Hypocreomycetidae</taxon>
        <taxon>Hypocreales</taxon>
        <taxon>Stachybotryaceae</taxon>
        <taxon>Stachybotrys</taxon>
    </lineage>
</organism>
<dbReference type="OMA" id="NCSHLMS"/>
<keyword evidence="1" id="KW-0732">Signal</keyword>
<dbReference type="SUPFAM" id="SSF51905">
    <property type="entry name" value="FAD/NAD(P)-binding domain"/>
    <property type="match status" value="1"/>
</dbReference>
<dbReference type="EMBL" id="KL660686">
    <property type="protein sequence ID" value="KFA64467.1"/>
    <property type="molecule type" value="Genomic_DNA"/>
</dbReference>
<evidence type="ECO:0000256" key="1">
    <source>
        <dbReference type="SAM" id="SignalP"/>
    </source>
</evidence>
<evidence type="ECO:0000259" key="2">
    <source>
        <dbReference type="Pfam" id="PF01593"/>
    </source>
</evidence>
<dbReference type="HOGENOM" id="CLU_004498_8_2_1"/>
<gene>
    <name evidence="3" type="ORF">S40285_01061</name>
</gene>
<proteinExistence type="predicted"/>
<dbReference type="GO" id="GO:0009063">
    <property type="term" value="P:amino acid catabolic process"/>
    <property type="evidence" value="ECO:0007669"/>
    <property type="project" value="TreeGrafter"/>
</dbReference>
<dbReference type="Gene3D" id="3.50.50.60">
    <property type="entry name" value="FAD/NAD(P)-binding domain"/>
    <property type="match status" value="1"/>
</dbReference>
<accession>A0A084QKI2</accession>
<dbReference type="STRING" id="1283841.A0A084QKI2"/>
<dbReference type="SUPFAM" id="SSF54373">
    <property type="entry name" value="FAD-linked reductases, C-terminal domain"/>
    <property type="match status" value="1"/>
</dbReference>
<dbReference type="GO" id="GO:0001716">
    <property type="term" value="F:L-amino-acid oxidase activity"/>
    <property type="evidence" value="ECO:0007669"/>
    <property type="project" value="TreeGrafter"/>
</dbReference>
<dbReference type="OrthoDB" id="7777654at2759"/>
<evidence type="ECO:0000313" key="3">
    <source>
        <dbReference type="EMBL" id="KFA64467.1"/>
    </source>
</evidence>
<dbReference type="Proteomes" id="UP000028524">
    <property type="component" value="Unassembled WGS sequence"/>
</dbReference>
<feature type="chain" id="PRO_5001779404" description="Amine oxidase domain-containing protein" evidence="1">
    <location>
        <begin position="18"/>
        <end position="674"/>
    </location>
</feature>
<reference evidence="3 4" key="1">
    <citation type="journal article" date="2014" name="BMC Genomics">
        <title>Comparative genome sequencing reveals chemotype-specific gene clusters in the toxigenic black mold Stachybotrys.</title>
        <authorList>
            <person name="Semeiks J."/>
            <person name="Borek D."/>
            <person name="Otwinowski Z."/>
            <person name="Grishin N.V."/>
        </authorList>
    </citation>
    <scope>NUCLEOTIDE SEQUENCE [LARGE SCALE GENOMIC DNA]</scope>
    <source>
        <strain evidence="3 4">IBT 40285</strain>
    </source>
</reference>
<dbReference type="InterPro" id="IPR050281">
    <property type="entry name" value="Flavin_monoamine_oxidase"/>
</dbReference>
<feature type="signal peptide" evidence="1">
    <location>
        <begin position="1"/>
        <end position="17"/>
    </location>
</feature>
<dbReference type="Gene3D" id="1.20.1440.240">
    <property type="match status" value="1"/>
</dbReference>
<keyword evidence="4" id="KW-1185">Reference proteome</keyword>
<dbReference type="Gene3D" id="3.90.660.10">
    <property type="match status" value="1"/>
</dbReference>
<dbReference type="InterPro" id="IPR002937">
    <property type="entry name" value="Amino_oxidase"/>
</dbReference>
<dbReference type="InterPro" id="IPR036188">
    <property type="entry name" value="FAD/NAD-bd_sf"/>
</dbReference>